<keyword evidence="3" id="KW-0804">Transcription</keyword>
<evidence type="ECO:0000256" key="2">
    <source>
        <dbReference type="ARBA" id="ARBA00023125"/>
    </source>
</evidence>
<dbReference type="Pfam" id="PF02311">
    <property type="entry name" value="AraC_binding"/>
    <property type="match status" value="1"/>
</dbReference>
<dbReference type="EMBL" id="CP118108">
    <property type="protein sequence ID" value="WDI02732.1"/>
    <property type="molecule type" value="Genomic_DNA"/>
</dbReference>
<dbReference type="GO" id="GO:0003700">
    <property type="term" value="F:DNA-binding transcription factor activity"/>
    <property type="evidence" value="ECO:0007669"/>
    <property type="project" value="InterPro"/>
</dbReference>
<feature type="domain" description="HTH araC/xylS-type" evidence="4">
    <location>
        <begin position="210"/>
        <end position="311"/>
    </location>
</feature>
<dbReference type="Pfam" id="PF12833">
    <property type="entry name" value="HTH_18"/>
    <property type="match status" value="1"/>
</dbReference>
<dbReference type="PROSITE" id="PS01124">
    <property type="entry name" value="HTH_ARAC_FAMILY_2"/>
    <property type="match status" value="1"/>
</dbReference>
<dbReference type="Gene3D" id="2.60.120.10">
    <property type="entry name" value="Jelly Rolls"/>
    <property type="match status" value="1"/>
</dbReference>
<dbReference type="InterPro" id="IPR037923">
    <property type="entry name" value="HTH-like"/>
</dbReference>
<dbReference type="InterPro" id="IPR018060">
    <property type="entry name" value="HTH_AraC"/>
</dbReference>
<dbReference type="Proteomes" id="UP001221519">
    <property type="component" value="Chromosome"/>
</dbReference>
<evidence type="ECO:0000259" key="4">
    <source>
        <dbReference type="PROSITE" id="PS01124"/>
    </source>
</evidence>
<dbReference type="SUPFAM" id="SSF46689">
    <property type="entry name" value="Homeodomain-like"/>
    <property type="match status" value="2"/>
</dbReference>
<gene>
    <name evidence="5" type="ORF">PUW23_01700</name>
    <name evidence="6" type="ORF">PUW25_01705</name>
</gene>
<organism evidence="5 7">
    <name type="scientific">Paenibacillus urinalis</name>
    <dbReference type="NCBI Taxonomy" id="521520"/>
    <lineage>
        <taxon>Bacteria</taxon>
        <taxon>Bacillati</taxon>
        <taxon>Bacillota</taxon>
        <taxon>Bacilli</taxon>
        <taxon>Bacillales</taxon>
        <taxon>Paenibacillaceae</taxon>
        <taxon>Paenibacillus</taxon>
    </lineage>
</organism>
<evidence type="ECO:0000256" key="1">
    <source>
        <dbReference type="ARBA" id="ARBA00023015"/>
    </source>
</evidence>
<dbReference type="EMBL" id="CP118101">
    <property type="protein sequence ID" value="WDH82987.1"/>
    <property type="molecule type" value="Genomic_DNA"/>
</dbReference>
<keyword evidence="8" id="KW-1185">Reference proteome</keyword>
<dbReference type="PANTHER" id="PTHR43280">
    <property type="entry name" value="ARAC-FAMILY TRANSCRIPTIONAL REGULATOR"/>
    <property type="match status" value="1"/>
</dbReference>
<dbReference type="AlphaFoldDB" id="A0AAX3N2Z9"/>
<sequence length="314" mass="35767">MNNSNERKNEQAHHRLKFPAAELGQDEHKRTEFMLPDMNSTFRVFAAHYRTVDSDWSYPAHTHPFFEVNLVLSGSQRMKANGQPYLQQPGDLMLLIPGEEHESYAASAQGMTYYCIHFDVDEPAFRELLCARSGPFFDSGSELSKQIRPALDKLIMLTLDEAGVRVQSRMMILSALFELFGALSHVLSQEEHSTPSQINPTASYVASRLEQMVGDIENEDGDALAHDTVESIAQEVGYSTSSVNRMFSRAFGLSPRQYMSMLILKKAKLLLMDPDLSIEEISMKLGYKNIAHFSRQYKRWTDESPSQFRGRFHK</sequence>
<protein>
    <submittedName>
        <fullName evidence="5">AraC family transcriptional regulator</fullName>
    </submittedName>
</protein>
<evidence type="ECO:0000313" key="5">
    <source>
        <dbReference type="EMBL" id="WDH82987.1"/>
    </source>
</evidence>
<dbReference type="PRINTS" id="PR00032">
    <property type="entry name" value="HTHARAC"/>
</dbReference>
<dbReference type="RefSeq" id="WP_238546333.1">
    <property type="nucleotide sequence ID" value="NZ_CP118101.1"/>
</dbReference>
<dbReference type="PANTHER" id="PTHR43280:SF28">
    <property type="entry name" value="HTH-TYPE TRANSCRIPTIONAL ACTIVATOR RHAS"/>
    <property type="match status" value="1"/>
</dbReference>
<accession>A0AAX3N2Z9</accession>
<evidence type="ECO:0000313" key="7">
    <source>
        <dbReference type="Proteomes" id="UP001220962"/>
    </source>
</evidence>
<dbReference type="InterPro" id="IPR009057">
    <property type="entry name" value="Homeodomain-like_sf"/>
</dbReference>
<dbReference type="InterPro" id="IPR003313">
    <property type="entry name" value="AraC-bd"/>
</dbReference>
<reference evidence="5 8" key="1">
    <citation type="submission" date="2023-02" db="EMBL/GenBank/DDBJ databases">
        <title>Pathogen: clinical or host-associated sample.</title>
        <authorList>
            <person name="Hergert J."/>
            <person name="Casey R."/>
            <person name="Wagner J."/>
            <person name="Young E.L."/>
            <person name="Oakeson K.F."/>
        </authorList>
    </citation>
    <scope>NUCLEOTIDE SEQUENCE</scope>
    <source>
        <strain evidence="6 8">2022CK-00829</strain>
        <strain evidence="5">2022CK-00830</strain>
    </source>
</reference>
<dbReference type="InterPro" id="IPR020449">
    <property type="entry name" value="Tscrpt_reg_AraC-type_HTH"/>
</dbReference>
<dbReference type="InterPro" id="IPR014710">
    <property type="entry name" value="RmlC-like_jellyroll"/>
</dbReference>
<dbReference type="SMART" id="SM00342">
    <property type="entry name" value="HTH_ARAC"/>
    <property type="match status" value="1"/>
</dbReference>
<evidence type="ECO:0000313" key="8">
    <source>
        <dbReference type="Proteomes" id="UP001221519"/>
    </source>
</evidence>
<proteinExistence type="predicted"/>
<dbReference type="Proteomes" id="UP001220962">
    <property type="component" value="Chromosome"/>
</dbReference>
<dbReference type="GO" id="GO:0043565">
    <property type="term" value="F:sequence-specific DNA binding"/>
    <property type="evidence" value="ECO:0007669"/>
    <property type="project" value="InterPro"/>
</dbReference>
<dbReference type="Gene3D" id="1.10.10.60">
    <property type="entry name" value="Homeodomain-like"/>
    <property type="match status" value="2"/>
</dbReference>
<evidence type="ECO:0000256" key="3">
    <source>
        <dbReference type="ARBA" id="ARBA00023163"/>
    </source>
</evidence>
<dbReference type="SUPFAM" id="SSF51215">
    <property type="entry name" value="Regulatory protein AraC"/>
    <property type="match status" value="1"/>
</dbReference>
<evidence type="ECO:0000313" key="6">
    <source>
        <dbReference type="EMBL" id="WDI02732.1"/>
    </source>
</evidence>
<name>A0AAX3N2Z9_9BACL</name>
<keyword evidence="2" id="KW-0238">DNA-binding</keyword>
<keyword evidence="1" id="KW-0805">Transcription regulation</keyword>